<keyword evidence="3" id="KW-1185">Reference proteome</keyword>
<evidence type="ECO:0000256" key="1">
    <source>
        <dbReference type="SAM" id="MobiDB-lite"/>
    </source>
</evidence>
<accession>A0ABD1YBQ9</accession>
<gene>
    <name evidence="2" type="ORF">R1flu_008383</name>
</gene>
<comment type="caution">
    <text evidence="2">The sequence shown here is derived from an EMBL/GenBank/DDBJ whole genome shotgun (WGS) entry which is preliminary data.</text>
</comment>
<name>A0ABD1YBQ9_9MARC</name>
<proteinExistence type="predicted"/>
<sequence length="84" mass="9664">MTPTIKPKARKKTKMMKNDMIDLSDDEPQEVKREETILAKGTSQIPEIDIIDNFKKSMTYGEQMVVPILQLLEESRAKVEEVGR</sequence>
<reference evidence="2 3" key="1">
    <citation type="submission" date="2024-09" db="EMBL/GenBank/DDBJ databases">
        <title>Chromosome-scale assembly of Riccia fluitans.</title>
        <authorList>
            <person name="Paukszto L."/>
            <person name="Sawicki J."/>
            <person name="Karawczyk K."/>
            <person name="Piernik-Szablinska J."/>
            <person name="Szczecinska M."/>
            <person name="Mazdziarz M."/>
        </authorList>
    </citation>
    <scope>NUCLEOTIDE SEQUENCE [LARGE SCALE GENOMIC DNA]</scope>
    <source>
        <strain evidence="2">Rf_01</strain>
        <tissue evidence="2">Aerial parts of the thallus</tissue>
    </source>
</reference>
<dbReference type="EMBL" id="JBHFFA010000005">
    <property type="protein sequence ID" value="KAL2624138.1"/>
    <property type="molecule type" value="Genomic_DNA"/>
</dbReference>
<feature type="region of interest" description="Disordered" evidence="1">
    <location>
        <begin position="1"/>
        <end position="20"/>
    </location>
</feature>
<evidence type="ECO:0000313" key="2">
    <source>
        <dbReference type="EMBL" id="KAL2624138.1"/>
    </source>
</evidence>
<dbReference type="Proteomes" id="UP001605036">
    <property type="component" value="Unassembled WGS sequence"/>
</dbReference>
<dbReference type="AlphaFoldDB" id="A0ABD1YBQ9"/>
<organism evidence="2 3">
    <name type="scientific">Riccia fluitans</name>
    <dbReference type="NCBI Taxonomy" id="41844"/>
    <lineage>
        <taxon>Eukaryota</taxon>
        <taxon>Viridiplantae</taxon>
        <taxon>Streptophyta</taxon>
        <taxon>Embryophyta</taxon>
        <taxon>Marchantiophyta</taxon>
        <taxon>Marchantiopsida</taxon>
        <taxon>Marchantiidae</taxon>
        <taxon>Marchantiales</taxon>
        <taxon>Ricciaceae</taxon>
        <taxon>Riccia</taxon>
    </lineage>
</organism>
<evidence type="ECO:0000313" key="3">
    <source>
        <dbReference type="Proteomes" id="UP001605036"/>
    </source>
</evidence>
<protein>
    <submittedName>
        <fullName evidence="2">Uncharacterized protein</fullName>
    </submittedName>
</protein>